<gene>
    <name evidence="2" type="ORF">BJ508DRAFT_307497</name>
</gene>
<dbReference type="EMBL" id="ML119689">
    <property type="protein sequence ID" value="RPA80296.1"/>
    <property type="molecule type" value="Genomic_DNA"/>
</dbReference>
<accession>A0A3N4I4H6</accession>
<reference evidence="2 3" key="1">
    <citation type="journal article" date="2018" name="Nat. Ecol. Evol.">
        <title>Pezizomycetes genomes reveal the molecular basis of ectomycorrhizal truffle lifestyle.</title>
        <authorList>
            <person name="Murat C."/>
            <person name="Payen T."/>
            <person name="Noel B."/>
            <person name="Kuo A."/>
            <person name="Morin E."/>
            <person name="Chen J."/>
            <person name="Kohler A."/>
            <person name="Krizsan K."/>
            <person name="Balestrini R."/>
            <person name="Da Silva C."/>
            <person name="Montanini B."/>
            <person name="Hainaut M."/>
            <person name="Levati E."/>
            <person name="Barry K.W."/>
            <person name="Belfiori B."/>
            <person name="Cichocki N."/>
            <person name="Clum A."/>
            <person name="Dockter R.B."/>
            <person name="Fauchery L."/>
            <person name="Guy J."/>
            <person name="Iotti M."/>
            <person name="Le Tacon F."/>
            <person name="Lindquist E.A."/>
            <person name="Lipzen A."/>
            <person name="Malagnac F."/>
            <person name="Mello A."/>
            <person name="Molinier V."/>
            <person name="Miyauchi S."/>
            <person name="Poulain J."/>
            <person name="Riccioni C."/>
            <person name="Rubini A."/>
            <person name="Sitrit Y."/>
            <person name="Splivallo R."/>
            <person name="Traeger S."/>
            <person name="Wang M."/>
            <person name="Zifcakova L."/>
            <person name="Wipf D."/>
            <person name="Zambonelli A."/>
            <person name="Paolocci F."/>
            <person name="Nowrousian M."/>
            <person name="Ottonello S."/>
            <person name="Baldrian P."/>
            <person name="Spatafora J.W."/>
            <person name="Henrissat B."/>
            <person name="Nagy L.G."/>
            <person name="Aury J.M."/>
            <person name="Wincker P."/>
            <person name="Grigoriev I.V."/>
            <person name="Bonfante P."/>
            <person name="Martin F.M."/>
        </authorList>
    </citation>
    <scope>NUCLEOTIDE SEQUENCE [LARGE SCALE GENOMIC DNA]</scope>
    <source>
        <strain evidence="2 3">RN42</strain>
    </source>
</reference>
<organism evidence="2 3">
    <name type="scientific">Ascobolus immersus RN42</name>
    <dbReference type="NCBI Taxonomy" id="1160509"/>
    <lineage>
        <taxon>Eukaryota</taxon>
        <taxon>Fungi</taxon>
        <taxon>Dikarya</taxon>
        <taxon>Ascomycota</taxon>
        <taxon>Pezizomycotina</taxon>
        <taxon>Pezizomycetes</taxon>
        <taxon>Pezizales</taxon>
        <taxon>Ascobolaceae</taxon>
        <taxon>Ascobolus</taxon>
    </lineage>
</organism>
<dbReference type="Proteomes" id="UP000275078">
    <property type="component" value="Unassembled WGS sequence"/>
</dbReference>
<dbReference type="AlphaFoldDB" id="A0A3N4I4H6"/>
<evidence type="ECO:0000256" key="1">
    <source>
        <dbReference type="SAM" id="MobiDB-lite"/>
    </source>
</evidence>
<feature type="region of interest" description="Disordered" evidence="1">
    <location>
        <begin position="1"/>
        <end position="27"/>
    </location>
</feature>
<name>A0A3N4I4H6_ASCIM</name>
<keyword evidence="3" id="KW-1185">Reference proteome</keyword>
<evidence type="ECO:0000313" key="3">
    <source>
        <dbReference type="Proteomes" id="UP000275078"/>
    </source>
</evidence>
<evidence type="ECO:0000313" key="2">
    <source>
        <dbReference type="EMBL" id="RPA80296.1"/>
    </source>
</evidence>
<proteinExistence type="predicted"/>
<feature type="compositionally biased region" description="Polar residues" evidence="1">
    <location>
        <begin position="16"/>
        <end position="27"/>
    </location>
</feature>
<protein>
    <submittedName>
        <fullName evidence="2">Uncharacterized protein</fullName>
    </submittedName>
</protein>
<sequence>MDQIATARPSLKLNRSPESNATSSIVQAESVGRRKLSSLSSEWCSVSEPPSFDSPCSPCSPWRNALCERTHRQHGRPYFPRKLSAVSAMPTFADLPFEMRIAIFEQLYTSDDAFSFRLLDRINYQIITPRLHKQSGFLTLEELHLLATFGRNKLTRDVTVDLFHQLHMQAVQDMTQNPPEGCQHLQANSTVRRLLRNVNGTENERQRALDLLKYVSFMDIGSEPFYYSRASYRPEEEFVKDLLDMADRTMDGYEALSEFYDLCYGYNEEDGPYRGSRLHVYARYSAREVFQCEFGVDRPGYLNYGRRPPLSAFRPNTPCLTVQNGALVPAADCANVLDGLRDLASFMKAVKRLFHLYAKNGKPKVISPRLAGLFHRKPCHRVWCPN</sequence>